<organism evidence="1">
    <name type="scientific">uncultured Dysgonomonas sp</name>
    <dbReference type="NCBI Taxonomy" id="206096"/>
    <lineage>
        <taxon>Bacteria</taxon>
        <taxon>Pseudomonadati</taxon>
        <taxon>Bacteroidota</taxon>
        <taxon>Bacteroidia</taxon>
        <taxon>Bacteroidales</taxon>
        <taxon>Dysgonomonadaceae</taxon>
        <taxon>Dysgonomonas</taxon>
        <taxon>environmental samples</taxon>
    </lineage>
</organism>
<gene>
    <name evidence="1" type="ORF">KL86DYS1_11617</name>
</gene>
<proteinExistence type="predicted"/>
<protein>
    <submittedName>
        <fullName evidence="1">Uncharacterized protein</fullName>
    </submittedName>
</protein>
<sequence length="666" mass="72982">MTLQRFCWLYGMLVMLLLTSGLKAQVTVGSNNPPEKAALLDIKEKIDKTGGPTVDKGGLLLPRVSLERKYQLYPFVREVGYNPSNFDDPTYNPDDVDPEYASEKLAHTGLIVYNLVADDENELCLGLNQWDGEKWNCFQEKMGNAIVTITNCDSLNFYGQYQNKVSLNSSNYMTIPLLVTKAGAYTVTIMPDPDNGYYFTASGIFMTTGYYFITVPGAGTPIDYTPATGAGSNGDLMKIVFNGKPLSSCDPLYVKVEDSSKKPLYSMDCSKTKVRGVYKIDVPLDTDEHYIDMVLTVDAEALGATYIIETNTVDGIYFKAEGTLNNTSQPVKLLGYGVPNSMDDKVFTITSNSKKTVATCKATVYMCYTPKKILGIGYYNTNYGYYIQNSASLAVMNADINFGSLENSTVKVEKPFSYSYIKGETQGNIDGAGYINATALSTELAKNPDIVVLGFFVSFNANTIQQLTEYLNKGGVLVMFTEYYTSNAVSAEALFRNIFADSNITGGMKNARSAVYPLSSINDEILNGPFGDARGKLWGEDASQTYVIQGLPAGDIYTYSGGSRLNATGANILPGVTMFRHKTLNLFWVGDGGFNSNLGPYYGNTYLDKGICPFTINSSMQPIPRIDYGESAMGNVNQTVYNSILFGNIMAWAIKQAEFNGINTVK</sequence>
<dbReference type="AlphaFoldDB" id="A0A212JA77"/>
<dbReference type="EMBL" id="FLUM01000001">
    <property type="protein sequence ID" value="SBV96326.1"/>
    <property type="molecule type" value="Genomic_DNA"/>
</dbReference>
<name>A0A212JA77_9BACT</name>
<dbReference type="RefSeq" id="WP_296939773.1">
    <property type="nucleotide sequence ID" value="NZ_LT599032.1"/>
</dbReference>
<accession>A0A212JA77</accession>
<reference evidence="1" key="1">
    <citation type="submission" date="2016-04" db="EMBL/GenBank/DDBJ databases">
        <authorList>
            <person name="Evans L.H."/>
            <person name="Alamgir A."/>
            <person name="Owens N."/>
            <person name="Weber N.D."/>
            <person name="Virtaneva K."/>
            <person name="Barbian K."/>
            <person name="Babar A."/>
            <person name="Rosenke K."/>
        </authorList>
    </citation>
    <scope>NUCLEOTIDE SEQUENCE</scope>
    <source>
        <strain evidence="1">86-1</strain>
    </source>
</reference>
<evidence type="ECO:0000313" key="1">
    <source>
        <dbReference type="EMBL" id="SBV96326.1"/>
    </source>
</evidence>